<dbReference type="Proteomes" id="UP000262802">
    <property type="component" value="Chromosome"/>
</dbReference>
<sequence>MPRFLPFTLLSGLLAVGVSAQAQDTLPTNFQVVLNGQVLDVEPGKTYSYTTPKGEVVQVQLRESSIRHFRDEWVSFQHPPKLSVAETQEEGIRQLILMNAAGAGVLVQEYTGLDPKDILEFMITQLTKDEVKAGYKRQDKAYEKKLADGKLLNGKTVYLSQKNARSVYQIGTWSGENEGIMVVTINREDGSSSDAANQKLISDVVGSMKILR</sequence>
<accession>A0A3B7QTI2</accession>
<keyword evidence="1" id="KW-0732">Signal</keyword>
<feature type="signal peptide" evidence="1">
    <location>
        <begin position="1"/>
        <end position="22"/>
    </location>
</feature>
<organism evidence="2 3">
    <name type="scientific">Hymenobacter oligotrophus</name>
    <dbReference type="NCBI Taxonomy" id="2319843"/>
    <lineage>
        <taxon>Bacteria</taxon>
        <taxon>Pseudomonadati</taxon>
        <taxon>Bacteroidota</taxon>
        <taxon>Cytophagia</taxon>
        <taxon>Cytophagales</taxon>
        <taxon>Hymenobacteraceae</taxon>
        <taxon>Hymenobacter</taxon>
    </lineage>
</organism>
<evidence type="ECO:0000256" key="1">
    <source>
        <dbReference type="SAM" id="SignalP"/>
    </source>
</evidence>
<protein>
    <recommendedName>
        <fullName evidence="4">DUF1795 domain-containing protein</fullName>
    </recommendedName>
</protein>
<dbReference type="RefSeq" id="WP_119443903.1">
    <property type="nucleotide sequence ID" value="NZ_CP032317.1"/>
</dbReference>
<evidence type="ECO:0008006" key="4">
    <source>
        <dbReference type="Google" id="ProtNLM"/>
    </source>
</evidence>
<name>A0A3B7QTI2_9BACT</name>
<dbReference type="AlphaFoldDB" id="A0A3B7QTI2"/>
<dbReference type="KEGG" id="hyh:D3Y59_04115"/>
<proteinExistence type="predicted"/>
<feature type="chain" id="PRO_5017539126" description="DUF1795 domain-containing protein" evidence="1">
    <location>
        <begin position="23"/>
        <end position="212"/>
    </location>
</feature>
<gene>
    <name evidence="2" type="ORF">D3Y59_04115</name>
</gene>
<evidence type="ECO:0000313" key="3">
    <source>
        <dbReference type="Proteomes" id="UP000262802"/>
    </source>
</evidence>
<dbReference type="EMBL" id="CP032317">
    <property type="protein sequence ID" value="AYA36318.1"/>
    <property type="molecule type" value="Genomic_DNA"/>
</dbReference>
<reference evidence="2 3" key="1">
    <citation type="submission" date="2018-09" db="EMBL/GenBank/DDBJ databases">
        <title>Hymenobacter medium sp. nov., isolated from R2A medium.</title>
        <authorList>
            <person name="Yingchao G."/>
        </authorList>
    </citation>
    <scope>NUCLEOTIDE SEQUENCE [LARGE SCALE GENOMIC DNA]</scope>
    <source>
        <strain evidence="3">sh-6</strain>
    </source>
</reference>
<evidence type="ECO:0000313" key="2">
    <source>
        <dbReference type="EMBL" id="AYA36318.1"/>
    </source>
</evidence>
<dbReference type="OrthoDB" id="851233at2"/>
<keyword evidence="3" id="KW-1185">Reference proteome</keyword>